<dbReference type="STRING" id="504486.SAMN05660703_2848"/>
<keyword evidence="2" id="KW-0119">Carbohydrate metabolism</keyword>
<feature type="signal peptide" evidence="3">
    <location>
        <begin position="1"/>
        <end position="21"/>
    </location>
</feature>
<dbReference type="SUPFAM" id="SSF51004">
    <property type="entry name" value="C-terminal (heme d1) domain of cytochrome cd1-nitrite reductase"/>
    <property type="match status" value="1"/>
</dbReference>
<evidence type="ECO:0000313" key="5">
    <source>
        <dbReference type="Proteomes" id="UP000192360"/>
    </source>
</evidence>
<keyword evidence="4" id="KW-0413">Isomerase</keyword>
<evidence type="ECO:0000256" key="3">
    <source>
        <dbReference type="SAM" id="SignalP"/>
    </source>
</evidence>
<dbReference type="GO" id="GO:0006006">
    <property type="term" value="P:glucose metabolic process"/>
    <property type="evidence" value="ECO:0007669"/>
    <property type="project" value="UniProtKB-KW"/>
</dbReference>
<dbReference type="AlphaFoldDB" id="A0A1W2C5B5"/>
<evidence type="ECO:0000256" key="2">
    <source>
        <dbReference type="ARBA" id="ARBA00022526"/>
    </source>
</evidence>
<accession>A0A1W2C5B5</accession>
<feature type="chain" id="PRO_5012303406" evidence="3">
    <location>
        <begin position="22"/>
        <end position="383"/>
    </location>
</feature>
<dbReference type="OrthoDB" id="9790815at2"/>
<dbReference type="Proteomes" id="UP000192360">
    <property type="component" value="Unassembled WGS sequence"/>
</dbReference>
<dbReference type="GO" id="GO:0017057">
    <property type="term" value="F:6-phosphogluconolactonase activity"/>
    <property type="evidence" value="ECO:0007669"/>
    <property type="project" value="TreeGrafter"/>
</dbReference>
<evidence type="ECO:0000313" key="4">
    <source>
        <dbReference type="EMBL" id="SMC80447.1"/>
    </source>
</evidence>
<reference evidence="4 5" key="1">
    <citation type="submission" date="2017-04" db="EMBL/GenBank/DDBJ databases">
        <authorList>
            <person name="Afonso C.L."/>
            <person name="Miller P.J."/>
            <person name="Scott M.A."/>
            <person name="Spackman E."/>
            <person name="Goraichik I."/>
            <person name="Dimitrov K.M."/>
            <person name="Suarez D.L."/>
            <person name="Swayne D.E."/>
        </authorList>
    </citation>
    <scope>NUCLEOTIDE SEQUENCE [LARGE SCALE GENOMIC DNA]</scope>
    <source>
        <strain evidence="4 5">DSM 21164</strain>
    </source>
</reference>
<keyword evidence="3" id="KW-0732">Signal</keyword>
<name>A0A1W2C5B5_9FLAO</name>
<dbReference type="InterPro" id="IPR050282">
    <property type="entry name" value="Cycloisomerase_2"/>
</dbReference>
<dbReference type="GO" id="GO:0016853">
    <property type="term" value="F:isomerase activity"/>
    <property type="evidence" value="ECO:0007669"/>
    <property type="project" value="UniProtKB-KW"/>
</dbReference>
<dbReference type="InterPro" id="IPR015943">
    <property type="entry name" value="WD40/YVTN_repeat-like_dom_sf"/>
</dbReference>
<organism evidence="4 5">
    <name type="scientific">Cellulophaga tyrosinoxydans</name>
    <dbReference type="NCBI Taxonomy" id="504486"/>
    <lineage>
        <taxon>Bacteria</taxon>
        <taxon>Pseudomonadati</taxon>
        <taxon>Bacteroidota</taxon>
        <taxon>Flavobacteriia</taxon>
        <taxon>Flavobacteriales</taxon>
        <taxon>Flavobacteriaceae</taxon>
        <taxon>Cellulophaga</taxon>
    </lineage>
</organism>
<dbReference type="PANTHER" id="PTHR30344:SF1">
    <property type="entry name" value="6-PHOSPHOGLUCONOLACTONASE"/>
    <property type="match status" value="1"/>
</dbReference>
<sequence length="383" mass="42895">MRLKKLLNLLSLLLIALMHFACVSKKQTTLLFVGSFTDKKPGKGIHIYKFNNDTGESILKFTLDSLTNTSFLRLSSNGKYLYSVVDSQMDYRGKVAAFRVDAINTKIHLLNMEDCGGINPAHIEISNVENLLTNSNYSDGSLSVFKINSDGSINPYSQVLKFKDSSIIKNRQSASHIHSSNFSPDGSYLFAQDLGADKIRRFKVVKNTDSILANENQLLVKPGSGPRHFAFHPNGKYGYMIAELSGKITAFQYNSGDLECLEDYPSYRHKQEIYRAADIHISPDGKFLYATNRGPAEDSISLFSINQQNGTLILIGHELTYGEHPRNFSISPDGKFLLVANQFSDNITVFKRNVHNGKLTKLSSDINVKNPSSIQMYTYTIFE</sequence>
<dbReference type="InterPro" id="IPR011048">
    <property type="entry name" value="Haem_d1_sf"/>
</dbReference>
<keyword evidence="2" id="KW-0313">Glucose metabolism</keyword>
<protein>
    <submittedName>
        <fullName evidence="4">6-phosphogluconolactonase, cycloisomerase 2 family</fullName>
    </submittedName>
</protein>
<dbReference type="PANTHER" id="PTHR30344">
    <property type="entry name" value="6-PHOSPHOGLUCONOLACTONASE-RELATED"/>
    <property type="match status" value="1"/>
</dbReference>
<comment type="similarity">
    <text evidence="1">Belongs to the cycloisomerase 2 family.</text>
</comment>
<dbReference type="EMBL" id="FWXO01000005">
    <property type="protein sequence ID" value="SMC80447.1"/>
    <property type="molecule type" value="Genomic_DNA"/>
</dbReference>
<proteinExistence type="inferred from homology"/>
<evidence type="ECO:0000256" key="1">
    <source>
        <dbReference type="ARBA" id="ARBA00005564"/>
    </source>
</evidence>
<gene>
    <name evidence="4" type="ORF">SAMN05660703_2848</name>
</gene>
<dbReference type="Gene3D" id="2.130.10.10">
    <property type="entry name" value="YVTN repeat-like/Quinoprotein amine dehydrogenase"/>
    <property type="match status" value="1"/>
</dbReference>
<dbReference type="Pfam" id="PF10282">
    <property type="entry name" value="Lactonase"/>
    <property type="match status" value="1"/>
</dbReference>
<keyword evidence="5" id="KW-1185">Reference proteome</keyword>
<dbReference type="InterPro" id="IPR019405">
    <property type="entry name" value="Lactonase_7-beta_prop"/>
</dbReference>
<dbReference type="RefSeq" id="WP_084062482.1">
    <property type="nucleotide sequence ID" value="NZ_FWXO01000005.1"/>
</dbReference>